<dbReference type="FunFam" id="3.10.450.240:FF:000003">
    <property type="entry name" value="39S ribosomal protein L45, mitochondrial"/>
    <property type="match status" value="1"/>
</dbReference>
<evidence type="ECO:0000313" key="10">
    <source>
        <dbReference type="EMBL" id="SVE92647.1"/>
    </source>
</evidence>
<evidence type="ECO:0000256" key="3">
    <source>
        <dbReference type="ARBA" id="ARBA00022980"/>
    </source>
</evidence>
<accession>A0A4Y7NJ89</accession>
<dbReference type="PANTHER" id="PTHR28554:SF1">
    <property type="entry name" value="LARGE RIBOSOMAL SUBUNIT PROTEIN ML45"/>
    <property type="match status" value="1"/>
</dbReference>
<evidence type="ECO:0000256" key="1">
    <source>
        <dbReference type="ARBA" id="ARBA00004173"/>
    </source>
</evidence>
<comment type="similarity">
    <text evidence="6">Belongs to the mitochondrion-specific ribosomal protein mL45 family.</text>
</comment>
<dbReference type="GO" id="GO:1990904">
    <property type="term" value="C:ribonucleoprotein complex"/>
    <property type="evidence" value="ECO:0007669"/>
    <property type="project" value="UniProtKB-KW"/>
</dbReference>
<dbReference type="GO" id="GO:0005739">
    <property type="term" value="C:mitochondrion"/>
    <property type="evidence" value="ECO:0007669"/>
    <property type="project" value="UniProtKB-SubCell"/>
</dbReference>
<evidence type="ECO:0000256" key="4">
    <source>
        <dbReference type="ARBA" id="ARBA00023128"/>
    </source>
</evidence>
<name>A0A4Y7NJ89_9CRUS</name>
<keyword evidence="3" id="KW-0689">Ribosomal protein</keyword>
<dbReference type="Gene3D" id="3.10.450.240">
    <property type="match status" value="1"/>
</dbReference>
<gene>
    <name evidence="10" type="primary">EOG090X0DDP</name>
</gene>
<feature type="domain" description="Tim44-like" evidence="9">
    <location>
        <begin position="138"/>
        <end position="286"/>
    </location>
</feature>
<evidence type="ECO:0000256" key="8">
    <source>
        <dbReference type="ARBA" id="ARBA00043031"/>
    </source>
</evidence>
<organism evidence="10">
    <name type="scientific">Megafenestra aurita</name>
    <dbReference type="NCBI Taxonomy" id="2291010"/>
    <lineage>
        <taxon>Eukaryota</taxon>
        <taxon>Metazoa</taxon>
        <taxon>Ecdysozoa</taxon>
        <taxon>Arthropoda</taxon>
        <taxon>Crustacea</taxon>
        <taxon>Branchiopoda</taxon>
        <taxon>Diplostraca</taxon>
        <taxon>Cladocera</taxon>
        <taxon>Anomopoda</taxon>
        <taxon>Daphniidae</taxon>
        <taxon>Megafenestra</taxon>
    </lineage>
</organism>
<proteinExistence type="evidence at transcript level"/>
<dbReference type="InterPro" id="IPR007379">
    <property type="entry name" value="Tim44-like_dom"/>
</dbReference>
<dbReference type="GO" id="GO:0005840">
    <property type="term" value="C:ribosome"/>
    <property type="evidence" value="ECO:0007669"/>
    <property type="project" value="UniProtKB-KW"/>
</dbReference>
<dbReference type="SUPFAM" id="SSF54427">
    <property type="entry name" value="NTF2-like"/>
    <property type="match status" value="1"/>
</dbReference>
<keyword evidence="4" id="KW-0496">Mitochondrion</keyword>
<evidence type="ECO:0000256" key="6">
    <source>
        <dbReference type="ARBA" id="ARBA00038073"/>
    </source>
</evidence>
<sequence>MSLSQFTGFRTVLASPFKNVLQLTIPSLNAGVQIRERSTKHWAPQFKKLRRLKIQKVKLPNFREENDASKLTPDQIRARMKEQGILPPRSWMEKPVLITATGAVFEPYVPPEGDGKLSTLSLGGAKQSVELLSKKSKSMMAVRKIKSFDEDFSTSTFPEIAQEVYLGAHKALAEKDYDGLHKYVTELCFPIMTHDIRFCTIRWQFLKSLEPPRIVHARCTDIVTKENVFSQVTVRFHTQQTLAVYDRFGRLIYGSEVVAKDVLEYVVFEKHLANQYGLWRIHEKIIPDWMPQREPGIKTFVQEEPEIETPAEDVTVSATPAESAVAAVA</sequence>
<reference evidence="10" key="1">
    <citation type="submission" date="2018-08" db="EMBL/GenBank/DDBJ databases">
        <authorList>
            <person name="Cornetti L."/>
        </authorList>
    </citation>
    <scope>NUCLEOTIDE SEQUENCE</scope>
    <source>
        <strain evidence="10">CH-H-2</strain>
    </source>
</reference>
<dbReference type="SMART" id="SM00978">
    <property type="entry name" value="Tim44"/>
    <property type="match status" value="1"/>
</dbReference>
<dbReference type="AlphaFoldDB" id="A0A4Y7NJ89"/>
<protein>
    <recommendedName>
        <fullName evidence="7">Large ribosomal subunit protein mL45</fullName>
    </recommendedName>
    <alternativeName>
        <fullName evidence="8">39S ribosomal protein L45, mitochondrial</fullName>
    </alternativeName>
</protein>
<evidence type="ECO:0000256" key="2">
    <source>
        <dbReference type="ARBA" id="ARBA00022946"/>
    </source>
</evidence>
<dbReference type="InterPro" id="IPR051975">
    <property type="entry name" value="mtLSU_mL45"/>
</dbReference>
<dbReference type="EMBL" id="LR023028">
    <property type="protein sequence ID" value="SVE92647.1"/>
    <property type="molecule type" value="mRNA"/>
</dbReference>
<evidence type="ECO:0000259" key="9">
    <source>
        <dbReference type="SMART" id="SM00978"/>
    </source>
</evidence>
<dbReference type="InterPro" id="IPR032710">
    <property type="entry name" value="NTF2-like_dom_sf"/>
</dbReference>
<keyword evidence="5" id="KW-0687">Ribonucleoprotein</keyword>
<dbReference type="Pfam" id="PF04280">
    <property type="entry name" value="Tim44"/>
    <property type="match status" value="1"/>
</dbReference>
<evidence type="ECO:0000256" key="7">
    <source>
        <dbReference type="ARBA" id="ARBA00039448"/>
    </source>
</evidence>
<keyword evidence="2" id="KW-0809">Transit peptide</keyword>
<evidence type="ECO:0000256" key="5">
    <source>
        <dbReference type="ARBA" id="ARBA00023274"/>
    </source>
</evidence>
<comment type="subcellular location">
    <subcellularLocation>
        <location evidence="1">Mitochondrion</location>
    </subcellularLocation>
</comment>
<dbReference type="PANTHER" id="PTHR28554">
    <property type="entry name" value="39S RIBOSOMAL PROTEIN L45, MITOCHONDRIAL"/>
    <property type="match status" value="1"/>
</dbReference>